<dbReference type="InterPro" id="IPR016024">
    <property type="entry name" value="ARM-type_fold"/>
</dbReference>
<organism evidence="5 6">
    <name type="scientific">Cylindrospermum stagnale PCC 7417</name>
    <dbReference type="NCBI Taxonomy" id="56107"/>
    <lineage>
        <taxon>Bacteria</taxon>
        <taxon>Bacillati</taxon>
        <taxon>Cyanobacteriota</taxon>
        <taxon>Cyanophyceae</taxon>
        <taxon>Nostocales</taxon>
        <taxon>Nostocaceae</taxon>
        <taxon>Cylindrospermum</taxon>
    </lineage>
</organism>
<dbReference type="InterPro" id="IPR011989">
    <property type="entry name" value="ARM-like"/>
</dbReference>
<dbReference type="SUPFAM" id="SSF48371">
    <property type="entry name" value="ARM repeat"/>
    <property type="match status" value="1"/>
</dbReference>
<evidence type="ECO:0000256" key="3">
    <source>
        <dbReference type="ARBA" id="ARBA00022738"/>
    </source>
</evidence>
<sequence length="254" mass="28800">MKCEDQLQDILSRLDKQSESIQQQVDIWNDCLVMLKQMEPECACAFVQTAQEILKQNNPLYVQDERKLQLILWAISKNNKSTTIELASAALNSDKTGDKEEYVDILDNLNDPRTIPALMSAIELDHSVGKLGGMARAKAINALLLFNAQEAKYLIISCFKDSVYRVRKAAIKFLLELNITEAAPVFIEQLKEEEDPDNLECLIDGIICWEQTKALPTLRDILSSEWVHNDEYLREIVEDAISELQAIEKPATTS</sequence>
<dbReference type="Pfam" id="PF13646">
    <property type="entry name" value="HEAT_2"/>
    <property type="match status" value="1"/>
</dbReference>
<evidence type="ECO:0000256" key="4">
    <source>
        <dbReference type="ARBA" id="ARBA00023239"/>
    </source>
</evidence>
<evidence type="ECO:0000256" key="2">
    <source>
        <dbReference type="ARBA" id="ARBA00022549"/>
    </source>
</evidence>
<accession>K9X3D1</accession>
<keyword evidence="2" id="KW-0042">Antenna complex</keyword>
<proteinExistence type="inferred from homology"/>
<evidence type="ECO:0000313" key="6">
    <source>
        <dbReference type="Proteomes" id="UP000010475"/>
    </source>
</evidence>
<evidence type="ECO:0000313" key="5">
    <source>
        <dbReference type="EMBL" id="AFZ26212.1"/>
    </source>
</evidence>
<gene>
    <name evidence="5" type="ORF">Cylst_4106</name>
</gene>
<dbReference type="RefSeq" id="WP_015209454.1">
    <property type="nucleotide sequence ID" value="NC_019757.1"/>
</dbReference>
<dbReference type="KEGG" id="csg:Cylst_4106"/>
<keyword evidence="6" id="KW-1185">Reference proteome</keyword>
<name>K9X3D1_9NOST</name>
<evidence type="ECO:0008006" key="7">
    <source>
        <dbReference type="Google" id="ProtNLM"/>
    </source>
</evidence>
<protein>
    <recommendedName>
        <fullName evidence="7">PBS lyase HEAT-like repeat protein</fullName>
    </recommendedName>
</protein>
<dbReference type="GO" id="GO:0030089">
    <property type="term" value="C:phycobilisome"/>
    <property type="evidence" value="ECO:0007669"/>
    <property type="project" value="UniProtKB-KW"/>
</dbReference>
<dbReference type="AlphaFoldDB" id="K9X3D1"/>
<dbReference type="EMBL" id="CP003642">
    <property type="protein sequence ID" value="AFZ26212.1"/>
    <property type="molecule type" value="Genomic_DNA"/>
</dbReference>
<dbReference type="Gene3D" id="1.25.10.10">
    <property type="entry name" value="Leucine-rich Repeat Variant"/>
    <property type="match status" value="1"/>
</dbReference>
<dbReference type="Proteomes" id="UP000010475">
    <property type="component" value="Chromosome"/>
</dbReference>
<dbReference type="HOGENOM" id="CLU_1136579_0_0_3"/>
<dbReference type="STRING" id="56107.Cylst_4106"/>
<keyword evidence="4" id="KW-0456">Lyase</keyword>
<reference evidence="5 6" key="1">
    <citation type="submission" date="2012-06" db="EMBL/GenBank/DDBJ databases">
        <title>Finished chromosome of genome of Cylindrospermum stagnale PCC 7417.</title>
        <authorList>
            <consortium name="US DOE Joint Genome Institute"/>
            <person name="Gugger M."/>
            <person name="Coursin T."/>
            <person name="Rippka R."/>
            <person name="Tandeau De Marsac N."/>
            <person name="Huntemann M."/>
            <person name="Wei C.-L."/>
            <person name="Han J."/>
            <person name="Detter J.C."/>
            <person name="Han C."/>
            <person name="Tapia R."/>
            <person name="Chen A."/>
            <person name="Kyrpides N."/>
            <person name="Mavromatis K."/>
            <person name="Markowitz V."/>
            <person name="Szeto E."/>
            <person name="Ivanova N."/>
            <person name="Pagani I."/>
            <person name="Pati A."/>
            <person name="Goodwin L."/>
            <person name="Nordberg H.P."/>
            <person name="Cantor M.N."/>
            <person name="Hua S.X."/>
            <person name="Woyke T."/>
            <person name="Kerfeld C.A."/>
        </authorList>
    </citation>
    <scope>NUCLEOTIDE SEQUENCE [LARGE SCALE GENOMIC DNA]</scope>
    <source>
        <strain evidence="5 6">PCC 7417</strain>
    </source>
</reference>
<evidence type="ECO:0000256" key="1">
    <source>
        <dbReference type="ARBA" id="ARBA00009299"/>
    </source>
</evidence>
<comment type="similarity">
    <text evidence="1">Belongs to the CpcE/RpcE/PecE family.</text>
</comment>
<keyword evidence="3" id="KW-0605">Phycobilisome</keyword>
<dbReference type="eggNOG" id="COG1413">
    <property type="taxonomic scope" value="Bacteria"/>
</dbReference>
<dbReference type="GO" id="GO:0016829">
    <property type="term" value="F:lyase activity"/>
    <property type="evidence" value="ECO:0007669"/>
    <property type="project" value="UniProtKB-KW"/>
</dbReference>